<dbReference type="Proteomes" id="UP000807025">
    <property type="component" value="Unassembled WGS sequence"/>
</dbReference>
<evidence type="ECO:0000313" key="1">
    <source>
        <dbReference type="EMBL" id="KAF9499059.1"/>
    </source>
</evidence>
<dbReference type="AlphaFoldDB" id="A0A9P6DIA2"/>
<proteinExistence type="predicted"/>
<protein>
    <submittedName>
        <fullName evidence="1">Uncharacterized protein</fullName>
    </submittedName>
</protein>
<comment type="caution">
    <text evidence="1">The sequence shown here is derived from an EMBL/GenBank/DDBJ whole genome shotgun (WGS) entry which is preliminary data.</text>
</comment>
<sequence length="80" mass="9517">MLPYGEAFRSHRKFVHSSMTKGAVVTYQTTQTAHTRLFALNLLENRNQHEMLINRRGIVHLWSARRRRSRRIHEAHGRPQ</sequence>
<name>A0A9P6DIA2_PLEER</name>
<evidence type="ECO:0000313" key="2">
    <source>
        <dbReference type="Proteomes" id="UP000807025"/>
    </source>
</evidence>
<accession>A0A9P6DIA2</accession>
<organism evidence="1 2">
    <name type="scientific">Pleurotus eryngii</name>
    <name type="common">Boletus of the steppes</name>
    <dbReference type="NCBI Taxonomy" id="5323"/>
    <lineage>
        <taxon>Eukaryota</taxon>
        <taxon>Fungi</taxon>
        <taxon>Dikarya</taxon>
        <taxon>Basidiomycota</taxon>
        <taxon>Agaricomycotina</taxon>
        <taxon>Agaricomycetes</taxon>
        <taxon>Agaricomycetidae</taxon>
        <taxon>Agaricales</taxon>
        <taxon>Pleurotineae</taxon>
        <taxon>Pleurotaceae</taxon>
        <taxon>Pleurotus</taxon>
    </lineage>
</organism>
<keyword evidence="2" id="KW-1185">Reference proteome</keyword>
<reference evidence="1" key="1">
    <citation type="submission" date="2020-11" db="EMBL/GenBank/DDBJ databases">
        <authorList>
            <consortium name="DOE Joint Genome Institute"/>
            <person name="Ahrendt S."/>
            <person name="Riley R."/>
            <person name="Andreopoulos W."/>
            <person name="Labutti K."/>
            <person name="Pangilinan J."/>
            <person name="Ruiz-Duenas F.J."/>
            <person name="Barrasa J.M."/>
            <person name="Sanchez-Garcia M."/>
            <person name="Camarero S."/>
            <person name="Miyauchi S."/>
            <person name="Serrano A."/>
            <person name="Linde D."/>
            <person name="Babiker R."/>
            <person name="Drula E."/>
            <person name="Ayuso-Fernandez I."/>
            <person name="Pacheco R."/>
            <person name="Padilla G."/>
            <person name="Ferreira P."/>
            <person name="Barriuso J."/>
            <person name="Kellner H."/>
            <person name="Castanera R."/>
            <person name="Alfaro M."/>
            <person name="Ramirez L."/>
            <person name="Pisabarro A.G."/>
            <person name="Kuo A."/>
            <person name="Tritt A."/>
            <person name="Lipzen A."/>
            <person name="He G."/>
            <person name="Yan M."/>
            <person name="Ng V."/>
            <person name="Cullen D."/>
            <person name="Martin F."/>
            <person name="Rosso M.-N."/>
            <person name="Henrissat B."/>
            <person name="Hibbett D."/>
            <person name="Martinez A.T."/>
            <person name="Grigoriev I.V."/>
        </authorList>
    </citation>
    <scope>NUCLEOTIDE SEQUENCE</scope>
    <source>
        <strain evidence="1">ATCC 90797</strain>
    </source>
</reference>
<gene>
    <name evidence="1" type="ORF">BDN71DRAFT_268557</name>
</gene>
<dbReference type="EMBL" id="MU154534">
    <property type="protein sequence ID" value="KAF9499059.1"/>
    <property type="molecule type" value="Genomic_DNA"/>
</dbReference>